<keyword evidence="1 4" id="KW-0732">Signal</keyword>
<dbReference type="EMBL" id="ML987193">
    <property type="protein sequence ID" value="KAF2251314.1"/>
    <property type="molecule type" value="Genomic_DNA"/>
</dbReference>
<keyword evidence="2" id="KW-0325">Glycoprotein</keyword>
<organism evidence="6 7">
    <name type="scientific">Trematosphaeria pertusa</name>
    <dbReference type="NCBI Taxonomy" id="390896"/>
    <lineage>
        <taxon>Eukaryota</taxon>
        <taxon>Fungi</taxon>
        <taxon>Dikarya</taxon>
        <taxon>Ascomycota</taxon>
        <taxon>Pezizomycotina</taxon>
        <taxon>Dothideomycetes</taxon>
        <taxon>Pleosporomycetidae</taxon>
        <taxon>Pleosporales</taxon>
        <taxon>Massarineae</taxon>
        <taxon>Trematosphaeriaceae</taxon>
        <taxon>Trematosphaeria</taxon>
    </lineage>
</organism>
<dbReference type="GO" id="GO:0009277">
    <property type="term" value="C:fungal-type cell wall"/>
    <property type="evidence" value="ECO:0007669"/>
    <property type="project" value="TreeGrafter"/>
</dbReference>
<protein>
    <submittedName>
        <fullName evidence="6">Zincin</fullName>
    </submittedName>
</protein>
<keyword evidence="7" id="KW-1185">Reference proteome</keyword>
<reference evidence="6" key="1">
    <citation type="journal article" date="2020" name="Stud. Mycol.">
        <title>101 Dothideomycetes genomes: a test case for predicting lifestyles and emergence of pathogens.</title>
        <authorList>
            <person name="Haridas S."/>
            <person name="Albert R."/>
            <person name="Binder M."/>
            <person name="Bloem J."/>
            <person name="Labutti K."/>
            <person name="Salamov A."/>
            <person name="Andreopoulos B."/>
            <person name="Baker S."/>
            <person name="Barry K."/>
            <person name="Bills G."/>
            <person name="Bluhm B."/>
            <person name="Cannon C."/>
            <person name="Castanera R."/>
            <person name="Culley D."/>
            <person name="Daum C."/>
            <person name="Ezra D."/>
            <person name="Gonzalez J."/>
            <person name="Henrissat B."/>
            <person name="Kuo A."/>
            <person name="Liang C."/>
            <person name="Lipzen A."/>
            <person name="Lutzoni F."/>
            <person name="Magnuson J."/>
            <person name="Mondo S."/>
            <person name="Nolan M."/>
            <person name="Ohm R."/>
            <person name="Pangilinan J."/>
            <person name="Park H.-J."/>
            <person name="Ramirez L."/>
            <person name="Alfaro M."/>
            <person name="Sun H."/>
            <person name="Tritt A."/>
            <person name="Yoshinaga Y."/>
            <person name="Zwiers L.-H."/>
            <person name="Turgeon B."/>
            <person name="Goodwin S."/>
            <person name="Spatafora J."/>
            <person name="Crous P."/>
            <person name="Grigoriev I."/>
        </authorList>
    </citation>
    <scope>NUCLEOTIDE SEQUENCE</scope>
    <source>
        <strain evidence="6">CBS 122368</strain>
    </source>
</reference>
<dbReference type="Gene3D" id="3.40.390.10">
    <property type="entry name" value="Collagenase (Catalytic Domain)"/>
    <property type="match status" value="1"/>
</dbReference>
<feature type="chain" id="PRO_5025675287" evidence="4">
    <location>
        <begin position="19"/>
        <end position="305"/>
    </location>
</feature>
<feature type="signal peptide" evidence="4">
    <location>
        <begin position="1"/>
        <end position="18"/>
    </location>
</feature>
<proteinExistence type="inferred from homology"/>
<dbReference type="InterPro" id="IPR039124">
    <property type="entry name" value="PRA1-like"/>
</dbReference>
<dbReference type="PANTHER" id="PTHR39399">
    <property type="entry name" value="PROTEIN ZPS1"/>
    <property type="match status" value="1"/>
</dbReference>
<evidence type="ECO:0000256" key="4">
    <source>
        <dbReference type="SAM" id="SignalP"/>
    </source>
</evidence>
<dbReference type="InterPro" id="IPR024079">
    <property type="entry name" value="MetalloPept_cat_dom_sf"/>
</dbReference>
<dbReference type="Pfam" id="PF13933">
    <property type="entry name" value="HRXXH"/>
    <property type="match status" value="1"/>
</dbReference>
<comment type="similarity">
    <text evidence="3">Belongs to the ZPS1 family.</text>
</comment>
<evidence type="ECO:0000313" key="6">
    <source>
        <dbReference type="EMBL" id="KAF2251314.1"/>
    </source>
</evidence>
<evidence type="ECO:0000256" key="3">
    <source>
        <dbReference type="ARBA" id="ARBA00060890"/>
    </source>
</evidence>
<sequence length="305" mass="32939">MALLRFSLLLLGVSSVIASPARIARQESMTTTVAAATPAPTAWDEGAVKDFTIHSSCNNTEARQIKRGLDEAMELVSHARDHILRWGNSSEIYQKYFGNASTGEPIGWFEKIVNGDKAGVLFRCDNPDGNCALEADCPRMGHWRGDNATLETVICPLSYETRKSLDAMCGFGYDVANGATNFYWASDLLHRLLHVPKVGEGVVEHYAGEYDECIELAQTHPEEAVRNSDTLQYFALEVYAYDIALPGTGCAGTWTATSSEVPSATLMPSATETETPSITSAAPQMASCTALEGKTDSPVRIEGSG</sequence>
<dbReference type="AlphaFoldDB" id="A0A6A6IL25"/>
<dbReference type="Proteomes" id="UP000800094">
    <property type="component" value="Unassembled WGS sequence"/>
</dbReference>
<dbReference type="SUPFAM" id="SSF55486">
    <property type="entry name" value="Metalloproteases ('zincins'), catalytic domain"/>
    <property type="match status" value="1"/>
</dbReference>
<evidence type="ECO:0000256" key="1">
    <source>
        <dbReference type="ARBA" id="ARBA00022729"/>
    </source>
</evidence>
<dbReference type="GO" id="GO:0005576">
    <property type="term" value="C:extracellular region"/>
    <property type="evidence" value="ECO:0007669"/>
    <property type="project" value="TreeGrafter"/>
</dbReference>
<evidence type="ECO:0000256" key="2">
    <source>
        <dbReference type="ARBA" id="ARBA00023180"/>
    </source>
</evidence>
<gene>
    <name evidence="6" type="ORF">BU26DRAFT_503846</name>
</gene>
<evidence type="ECO:0000313" key="7">
    <source>
        <dbReference type="Proteomes" id="UP000800094"/>
    </source>
</evidence>
<feature type="domain" description="Putative peptidase" evidence="5">
    <location>
        <begin position="10"/>
        <end position="252"/>
    </location>
</feature>
<evidence type="ECO:0000259" key="5">
    <source>
        <dbReference type="Pfam" id="PF13933"/>
    </source>
</evidence>
<dbReference type="CDD" id="cd11307">
    <property type="entry name" value="M35_Asp_f2_like"/>
    <property type="match status" value="1"/>
</dbReference>
<dbReference type="GO" id="GO:0009986">
    <property type="term" value="C:cell surface"/>
    <property type="evidence" value="ECO:0007669"/>
    <property type="project" value="TreeGrafter"/>
</dbReference>
<dbReference type="RefSeq" id="XP_033686318.1">
    <property type="nucleotide sequence ID" value="XM_033826719.1"/>
</dbReference>
<name>A0A6A6IL25_9PLEO</name>
<dbReference type="GeneID" id="54580049"/>
<dbReference type="GO" id="GO:0008237">
    <property type="term" value="F:metallopeptidase activity"/>
    <property type="evidence" value="ECO:0007669"/>
    <property type="project" value="InterPro"/>
</dbReference>
<dbReference type="GO" id="GO:0005178">
    <property type="term" value="F:integrin binding"/>
    <property type="evidence" value="ECO:0007669"/>
    <property type="project" value="TreeGrafter"/>
</dbReference>
<dbReference type="PANTHER" id="PTHR39399:SF1">
    <property type="entry name" value="PROTEIN ZPS1"/>
    <property type="match status" value="1"/>
</dbReference>
<dbReference type="OrthoDB" id="4689212at2759"/>
<dbReference type="FunFam" id="3.40.390.10:FF:000043">
    <property type="entry name" value="Major allergen Asp F2"/>
    <property type="match status" value="1"/>
</dbReference>
<dbReference type="InterPro" id="IPR029482">
    <property type="entry name" value="HRXXH"/>
</dbReference>
<dbReference type="GO" id="GO:0008270">
    <property type="term" value="F:zinc ion binding"/>
    <property type="evidence" value="ECO:0007669"/>
    <property type="project" value="TreeGrafter"/>
</dbReference>
<accession>A0A6A6IL25</accession>